<feature type="transmembrane region" description="Helical" evidence="1">
    <location>
        <begin position="46"/>
        <end position="76"/>
    </location>
</feature>
<proteinExistence type="predicted"/>
<protein>
    <submittedName>
        <fullName evidence="2">Uncharacterized protein</fullName>
    </submittedName>
</protein>
<name>A0ABP0GJG4_CLALP</name>
<evidence type="ECO:0000313" key="2">
    <source>
        <dbReference type="EMBL" id="CAK8691884.1"/>
    </source>
</evidence>
<dbReference type="EMBL" id="CAWYQH010000125">
    <property type="protein sequence ID" value="CAK8691884.1"/>
    <property type="molecule type" value="Genomic_DNA"/>
</dbReference>
<keyword evidence="1" id="KW-1133">Transmembrane helix</keyword>
<comment type="caution">
    <text evidence="2">The sequence shown here is derived from an EMBL/GenBank/DDBJ whole genome shotgun (WGS) entry which is preliminary data.</text>
</comment>
<evidence type="ECO:0000313" key="3">
    <source>
        <dbReference type="Proteomes" id="UP001642483"/>
    </source>
</evidence>
<keyword evidence="1" id="KW-0472">Membrane</keyword>
<sequence>MTNLKNFLFQDDNSKDIHRGAEGSTKASTFEVVTEMPLVLRRQFQAISALVMALLTSACDGILTPVFCMSSMFFVWRRSSRSPESHSKLMQLDMN</sequence>
<gene>
    <name evidence="2" type="ORF">CVLEPA_LOCUS24630</name>
</gene>
<dbReference type="Proteomes" id="UP001642483">
    <property type="component" value="Unassembled WGS sequence"/>
</dbReference>
<evidence type="ECO:0000256" key="1">
    <source>
        <dbReference type="SAM" id="Phobius"/>
    </source>
</evidence>
<organism evidence="2 3">
    <name type="scientific">Clavelina lepadiformis</name>
    <name type="common">Light-bulb sea squirt</name>
    <name type="synonym">Ascidia lepadiformis</name>
    <dbReference type="NCBI Taxonomy" id="159417"/>
    <lineage>
        <taxon>Eukaryota</taxon>
        <taxon>Metazoa</taxon>
        <taxon>Chordata</taxon>
        <taxon>Tunicata</taxon>
        <taxon>Ascidiacea</taxon>
        <taxon>Aplousobranchia</taxon>
        <taxon>Clavelinidae</taxon>
        <taxon>Clavelina</taxon>
    </lineage>
</organism>
<reference evidence="2 3" key="1">
    <citation type="submission" date="2024-02" db="EMBL/GenBank/DDBJ databases">
        <authorList>
            <person name="Daric V."/>
            <person name="Darras S."/>
        </authorList>
    </citation>
    <scope>NUCLEOTIDE SEQUENCE [LARGE SCALE GENOMIC DNA]</scope>
</reference>
<accession>A0ABP0GJG4</accession>
<keyword evidence="3" id="KW-1185">Reference proteome</keyword>
<keyword evidence="1" id="KW-0812">Transmembrane</keyword>